<dbReference type="Pfam" id="PF00665">
    <property type="entry name" value="rve"/>
    <property type="match status" value="1"/>
</dbReference>
<dbReference type="InterPro" id="IPR043128">
    <property type="entry name" value="Rev_trsase/Diguanyl_cyclase"/>
</dbReference>
<dbReference type="InterPro" id="IPR001969">
    <property type="entry name" value="Aspartic_peptidase_AS"/>
</dbReference>
<keyword evidence="3" id="KW-0808">Transferase</keyword>
<dbReference type="InterPro" id="IPR041577">
    <property type="entry name" value="RT_RNaseH_2"/>
</dbReference>
<dbReference type="GO" id="GO:0004190">
    <property type="term" value="F:aspartic-type endopeptidase activity"/>
    <property type="evidence" value="ECO:0007669"/>
    <property type="project" value="InterPro"/>
</dbReference>
<dbReference type="OMA" id="SICREND"/>
<accession>A0A674C8L5</accession>
<evidence type="ECO:0000256" key="12">
    <source>
        <dbReference type="ARBA" id="ARBA00039658"/>
    </source>
</evidence>
<dbReference type="Ensembl" id="ENSSTUT00000085292.1">
    <property type="protein sequence ID" value="ENSSTUP00000080130.1"/>
    <property type="gene ID" value="ENSSTUG00000035346.1"/>
</dbReference>
<dbReference type="GeneTree" id="ENSGT01140000282569"/>
<evidence type="ECO:0000256" key="6">
    <source>
        <dbReference type="ARBA" id="ARBA00022759"/>
    </source>
</evidence>
<evidence type="ECO:0000256" key="9">
    <source>
        <dbReference type="ARBA" id="ARBA00022884"/>
    </source>
</evidence>
<organism evidence="16 17">
    <name type="scientific">Salmo trutta</name>
    <name type="common">Brown trout</name>
    <dbReference type="NCBI Taxonomy" id="8032"/>
    <lineage>
        <taxon>Eukaryota</taxon>
        <taxon>Metazoa</taxon>
        <taxon>Chordata</taxon>
        <taxon>Craniata</taxon>
        <taxon>Vertebrata</taxon>
        <taxon>Euteleostomi</taxon>
        <taxon>Actinopterygii</taxon>
        <taxon>Neopterygii</taxon>
        <taxon>Teleostei</taxon>
        <taxon>Protacanthopterygii</taxon>
        <taxon>Salmoniformes</taxon>
        <taxon>Salmonidae</taxon>
        <taxon>Salmoninae</taxon>
        <taxon>Salmo</taxon>
    </lineage>
</organism>
<keyword evidence="7" id="KW-0378">Hydrolase</keyword>
<dbReference type="Gene3D" id="3.30.70.270">
    <property type="match status" value="2"/>
</dbReference>
<keyword evidence="10" id="KW-0229">DNA integration</keyword>
<dbReference type="FunFam" id="1.10.340.70:FF:000003">
    <property type="entry name" value="Protein CBG25708"/>
    <property type="match status" value="1"/>
</dbReference>
<dbReference type="SUPFAM" id="SSF53098">
    <property type="entry name" value="Ribonuclease H-like"/>
    <property type="match status" value="1"/>
</dbReference>
<dbReference type="SUPFAM" id="SSF56672">
    <property type="entry name" value="DNA/RNA polymerases"/>
    <property type="match status" value="1"/>
</dbReference>
<dbReference type="InterPro" id="IPR036397">
    <property type="entry name" value="RNaseH_sf"/>
</dbReference>
<dbReference type="EC" id="3.1.26.4" evidence="2"/>
<dbReference type="SUPFAM" id="SSF50630">
    <property type="entry name" value="Acid proteases"/>
    <property type="match status" value="1"/>
</dbReference>
<feature type="domain" description="Integrase catalytic" evidence="15">
    <location>
        <begin position="1024"/>
        <end position="1183"/>
    </location>
</feature>
<feature type="domain" description="Reverse transcriptase" evidence="14">
    <location>
        <begin position="475"/>
        <end position="652"/>
    </location>
</feature>
<keyword evidence="9" id="KW-0694">RNA-binding</keyword>
<dbReference type="CDD" id="cd01647">
    <property type="entry name" value="RT_LTR"/>
    <property type="match status" value="1"/>
</dbReference>
<dbReference type="Pfam" id="PF17919">
    <property type="entry name" value="RT_RNaseH_2"/>
    <property type="match status" value="1"/>
</dbReference>
<dbReference type="FunFam" id="3.30.70.270:FF:000026">
    <property type="entry name" value="Transposon Ty3-G Gag-Pol polyprotein"/>
    <property type="match status" value="1"/>
</dbReference>
<evidence type="ECO:0000256" key="10">
    <source>
        <dbReference type="ARBA" id="ARBA00022908"/>
    </source>
</evidence>
<evidence type="ECO:0000256" key="8">
    <source>
        <dbReference type="ARBA" id="ARBA00022842"/>
    </source>
</evidence>
<evidence type="ECO:0000256" key="7">
    <source>
        <dbReference type="ARBA" id="ARBA00022801"/>
    </source>
</evidence>
<dbReference type="InParanoid" id="A0A674C8L5"/>
<dbReference type="Gene3D" id="1.10.340.70">
    <property type="match status" value="1"/>
</dbReference>
<keyword evidence="11" id="KW-0695">RNA-directed DNA polymerase</keyword>
<evidence type="ECO:0000256" key="1">
    <source>
        <dbReference type="ARBA" id="ARBA00010879"/>
    </source>
</evidence>
<evidence type="ECO:0000259" key="14">
    <source>
        <dbReference type="PROSITE" id="PS50878"/>
    </source>
</evidence>
<keyword evidence="4" id="KW-0548">Nucleotidyltransferase</keyword>
<dbReference type="FunFam" id="3.30.420.10:FF:000063">
    <property type="entry name" value="Retrovirus-related Pol polyprotein from transposon 297-like Protein"/>
    <property type="match status" value="1"/>
</dbReference>
<evidence type="ECO:0000313" key="17">
    <source>
        <dbReference type="Proteomes" id="UP000472277"/>
    </source>
</evidence>
<dbReference type="PANTHER" id="PTHR37984">
    <property type="entry name" value="PROTEIN CBG26694"/>
    <property type="match status" value="1"/>
</dbReference>
<dbReference type="InterPro" id="IPR000477">
    <property type="entry name" value="RT_dom"/>
</dbReference>
<proteinExistence type="inferred from homology"/>
<evidence type="ECO:0000256" key="4">
    <source>
        <dbReference type="ARBA" id="ARBA00022695"/>
    </source>
</evidence>
<evidence type="ECO:0000256" key="3">
    <source>
        <dbReference type="ARBA" id="ARBA00022679"/>
    </source>
</evidence>
<dbReference type="GO" id="GO:0003964">
    <property type="term" value="F:RNA-directed DNA polymerase activity"/>
    <property type="evidence" value="ECO:0007669"/>
    <property type="project" value="UniProtKB-KW"/>
</dbReference>
<evidence type="ECO:0000256" key="13">
    <source>
        <dbReference type="SAM" id="MobiDB-lite"/>
    </source>
</evidence>
<dbReference type="PANTHER" id="PTHR37984:SF15">
    <property type="entry name" value="INTEGRASE CATALYTIC DOMAIN-CONTAINING PROTEIN"/>
    <property type="match status" value="1"/>
</dbReference>
<dbReference type="Pfam" id="PF00078">
    <property type="entry name" value="RVT_1"/>
    <property type="match status" value="1"/>
</dbReference>
<sequence length="1354" mass="150573">MAEFNLPPPAPFLAVPGEPPVPWNNWLDSFNTYIEAMDLSTISDKRRTALLRHCLGTEGQRIFRALGSAPTFTAAVSLLRNHFAGKERVLLRRYRLRKRHQRPGESIQSYVANLRDLASSCNYGTLQDEIIRDQLIEGTLCEKTREKLLLESDNLQLDGAIKIALQVEAALECSTMLTDRSAAYTRPPAILTQQLQPEQAHYNDHALCMASHVDSCMDTDTGMPVQQAHRQTNRSSCGNCGASSHNSRASNCPARGKICKNCSKYNHFAKVCRSAPATSSTQHRPLVSSHSQHERTEIRTVSTNHVSFRTCTVQLGEVGLPLLLDTGAAVSLLNLATYYKFFSHLPLQQPSTALCGYGRSKIDIVGTLQVPVHYGTKHLPSFTFHVAKRGANLLGLDLFTGLGFTLRDDSGSAIHQVTCTWQQNWPTLFDGLGCLTAFTHRPLVNPEVTPVMQPLRRIPFALRDDVTKDLQAQLDAGIIEPVNAAPWISNLVIATKKSGGIRTCVDLRAVNKAVVPDKYPLPTAEELTAQFHGSTIFTKLDLRQGYLQVPLHAASRDLTTFVTHAGVFRYTRMPFGLNSAPSCFQKVMSTILAGIPGVAVYLDDIVVHGPDLHIHDCRLHRVFSALLQNNLTLNGGKCTFAAPAVEFVGFRLSAKGIAPLMSNIEAVHRIPEPTSASQVASFLGMTAYYLRFLPHYSQTTAPLRQLLKKDEPWAWTAACSDAVRSLKSQLSTAPVLAHFDPVCPTIVTCDASAGALGAVLSQLQNGIERPVAFASRALSPTEQRYSVGEREALACVWACERWHLYLYGRLFTLRTDHQSLTTLLSASGTGHKPLRLHRWADRLRQYDYQLKFTPGRDNVVADLLSRSFDAPTPTVLPDDNETDLVQMLYAPLQSVVSLEELKQASEQDPTLSTLRTYIRTGWPAHVPEELATFARVKHELSCWEEVCVSRGFCTVVPSGLRARVLSMAHEGHLGIVKVKQRCRDLVWWPGIDHDIEALVRDCAACLLSGKTGQSAPPPLQPLAWPSRPWEHIQLDICGEIHGHAVPHHQRFLVVVYDLHSKWPEVVPVGTVTAQAIVDILDSLFTRWGLPLTLTTDNGPQLISAEFSSYLSNKGIKHIRTAYYNPQANGGVERFNQTLKNGIRAHLVQGCTFQTALNQTLMHYRASKHTTTQASPASLMLGREMELPLDRLRTQRVAEPATRCTQEKQAVTRHQREMKQRFDKAHRVKKSIIQVSDWVRARRPQRCNKMASFWSDPLQVSRQLGPATFMLSNGSRWHASHLRKVPAPQGIRMYTEQTCRPETPPDGPPPPLPPEPQPLWAPQGPEPQAVAVEERPMRARTRPAHLGDYLTSFHS</sequence>
<dbReference type="InterPro" id="IPR041588">
    <property type="entry name" value="Integrase_H2C2"/>
</dbReference>
<keyword evidence="5" id="KW-0540">Nuclease</keyword>
<dbReference type="InterPro" id="IPR001584">
    <property type="entry name" value="Integrase_cat-core"/>
</dbReference>
<dbReference type="FunFam" id="3.10.20.370:FF:000001">
    <property type="entry name" value="Retrovirus-related Pol polyprotein from transposon 17.6-like protein"/>
    <property type="match status" value="1"/>
</dbReference>
<name>A0A674C8L5_SALTR</name>
<dbReference type="Gene3D" id="4.10.60.10">
    <property type="entry name" value="Zinc finger, CCHC-type"/>
    <property type="match status" value="1"/>
</dbReference>
<dbReference type="Gene3D" id="2.40.70.10">
    <property type="entry name" value="Acid Proteases"/>
    <property type="match status" value="1"/>
</dbReference>
<feature type="region of interest" description="Disordered" evidence="13">
    <location>
        <begin position="1296"/>
        <end position="1354"/>
    </location>
</feature>
<protein>
    <recommendedName>
        <fullName evidence="12">Gypsy retrotransposon integrase-like protein 1</fullName>
        <ecNumber evidence="2">3.1.26.4</ecNumber>
    </recommendedName>
</protein>
<dbReference type="InterPro" id="IPR012337">
    <property type="entry name" value="RNaseH-like_sf"/>
</dbReference>
<dbReference type="PROSITE" id="PS00141">
    <property type="entry name" value="ASP_PROTEASE"/>
    <property type="match status" value="1"/>
</dbReference>
<dbReference type="CDD" id="cd09274">
    <property type="entry name" value="RNase_HI_RT_Ty3"/>
    <property type="match status" value="1"/>
</dbReference>
<feature type="compositionally biased region" description="Pro residues" evidence="13">
    <location>
        <begin position="1301"/>
        <end position="1318"/>
    </location>
</feature>
<dbReference type="InterPro" id="IPR050951">
    <property type="entry name" value="Retrovirus_Pol_polyprotein"/>
</dbReference>
<evidence type="ECO:0000256" key="2">
    <source>
        <dbReference type="ARBA" id="ARBA00012180"/>
    </source>
</evidence>
<evidence type="ECO:0000259" key="15">
    <source>
        <dbReference type="PROSITE" id="PS50994"/>
    </source>
</evidence>
<dbReference type="PROSITE" id="PS50878">
    <property type="entry name" value="RT_POL"/>
    <property type="match status" value="1"/>
</dbReference>
<comment type="similarity">
    <text evidence="1">Belongs to the beta type-B retroviral polymerase family. HERV class-II K(HML-2) pol subfamily.</text>
</comment>
<keyword evidence="17" id="KW-1185">Reference proteome</keyword>
<evidence type="ECO:0000313" key="16">
    <source>
        <dbReference type="Ensembl" id="ENSSTUP00000080130.1"/>
    </source>
</evidence>
<evidence type="ECO:0000256" key="5">
    <source>
        <dbReference type="ARBA" id="ARBA00022722"/>
    </source>
</evidence>
<keyword evidence="6" id="KW-0255">Endonuclease</keyword>
<dbReference type="Gene3D" id="3.10.10.10">
    <property type="entry name" value="HIV Type 1 Reverse Transcriptase, subunit A, domain 1"/>
    <property type="match status" value="1"/>
</dbReference>
<reference evidence="16" key="2">
    <citation type="submission" date="2025-09" db="UniProtKB">
        <authorList>
            <consortium name="Ensembl"/>
        </authorList>
    </citation>
    <scope>IDENTIFICATION</scope>
</reference>
<dbReference type="PROSITE" id="PS50994">
    <property type="entry name" value="INTEGRASE"/>
    <property type="match status" value="1"/>
</dbReference>
<dbReference type="InterPro" id="IPR021109">
    <property type="entry name" value="Peptidase_aspartic_dom_sf"/>
</dbReference>
<dbReference type="Gene3D" id="3.30.420.10">
    <property type="entry name" value="Ribonuclease H-like superfamily/Ribonuclease H"/>
    <property type="match status" value="1"/>
</dbReference>
<keyword evidence="8" id="KW-0460">Magnesium</keyword>
<dbReference type="GO" id="GO:0006508">
    <property type="term" value="P:proteolysis"/>
    <property type="evidence" value="ECO:0007669"/>
    <property type="project" value="InterPro"/>
</dbReference>
<dbReference type="InterPro" id="IPR043502">
    <property type="entry name" value="DNA/RNA_pol_sf"/>
</dbReference>
<dbReference type="GO" id="GO:0003723">
    <property type="term" value="F:RNA binding"/>
    <property type="evidence" value="ECO:0007669"/>
    <property type="project" value="UniProtKB-KW"/>
</dbReference>
<dbReference type="GO" id="GO:0015074">
    <property type="term" value="P:DNA integration"/>
    <property type="evidence" value="ECO:0007669"/>
    <property type="project" value="UniProtKB-KW"/>
</dbReference>
<dbReference type="GO" id="GO:0004523">
    <property type="term" value="F:RNA-DNA hybrid ribonuclease activity"/>
    <property type="evidence" value="ECO:0007669"/>
    <property type="project" value="UniProtKB-EC"/>
</dbReference>
<dbReference type="Pfam" id="PF17921">
    <property type="entry name" value="Integrase_H2C2"/>
    <property type="match status" value="1"/>
</dbReference>
<evidence type="ECO:0000256" key="11">
    <source>
        <dbReference type="ARBA" id="ARBA00022918"/>
    </source>
</evidence>
<dbReference type="Proteomes" id="UP000472277">
    <property type="component" value="Chromosome 8"/>
</dbReference>
<reference evidence="16" key="1">
    <citation type="submission" date="2025-08" db="UniProtKB">
        <authorList>
            <consortium name="Ensembl"/>
        </authorList>
    </citation>
    <scope>IDENTIFICATION</scope>
</reference>